<sequence>MPRSGKFSKVERSWILYDVANSAFILIVTAVIPIYFRSLTEAAGIADHESTAYFGFATSAATLILALLSPILGAVADYQGMKKRLFSLALVLGLLGAVSLGLVGTWGSFLAVFVIARLGYAAANVFYDSMLTDVTSDERMDQVSAHGYAWGYVGSCIPFIGCILLILTTPFGLTTTAATQISLVITALWWGLLSLPLLKNVRQTHYLERGRLSVGDVFRRLGRTLRAITRNKPMLYYILAYFLYIDGVYTVISMATAYGSEVGIADSSLILALLLTQFVAFPFAILTGRYASKIGPLRLIRIFIAIYMGVCLFAFQLDKAWEFWLMAVVVGMAQGGIQSLSRSTFGKMVPKEESNEYFGFFDIFGKFADFMGPALVGFIGILTGSSRYGILALVALFAAGFALLCRIPKETQ</sequence>
<dbReference type="InterPro" id="IPR020846">
    <property type="entry name" value="MFS_dom"/>
</dbReference>
<gene>
    <name evidence="8" type="ORF">H8695_09480</name>
</gene>
<feature type="transmembrane region" description="Helical" evidence="6">
    <location>
        <begin position="323"/>
        <end position="345"/>
    </location>
</feature>
<accession>A0A926HVS0</accession>
<feature type="transmembrane region" description="Helical" evidence="6">
    <location>
        <begin position="148"/>
        <end position="171"/>
    </location>
</feature>
<feature type="transmembrane region" description="Helical" evidence="6">
    <location>
        <begin position="177"/>
        <end position="198"/>
    </location>
</feature>
<keyword evidence="5 6" id="KW-0472">Membrane</keyword>
<keyword evidence="4 6" id="KW-1133">Transmembrane helix</keyword>
<dbReference type="InterPro" id="IPR036259">
    <property type="entry name" value="MFS_trans_sf"/>
</dbReference>
<feature type="transmembrane region" description="Helical" evidence="6">
    <location>
        <begin position="14"/>
        <end position="36"/>
    </location>
</feature>
<dbReference type="PANTHER" id="PTHR23519:SF1">
    <property type="entry name" value="AUTOPHAGY-RELATED PROTEIN 22"/>
    <property type="match status" value="1"/>
</dbReference>
<evidence type="ECO:0000256" key="3">
    <source>
        <dbReference type="ARBA" id="ARBA00022692"/>
    </source>
</evidence>
<feature type="transmembrane region" description="Helical" evidence="6">
    <location>
        <begin position="235"/>
        <end position="257"/>
    </location>
</feature>
<keyword evidence="9" id="KW-1185">Reference proteome</keyword>
<feature type="transmembrane region" description="Helical" evidence="6">
    <location>
        <begin position="388"/>
        <end position="407"/>
    </location>
</feature>
<dbReference type="Gene3D" id="1.20.1250.20">
    <property type="entry name" value="MFS general substrate transporter like domains"/>
    <property type="match status" value="1"/>
</dbReference>
<evidence type="ECO:0000313" key="9">
    <source>
        <dbReference type="Proteomes" id="UP000620366"/>
    </source>
</evidence>
<feature type="transmembrane region" description="Helical" evidence="6">
    <location>
        <begin position="299"/>
        <end position="317"/>
    </location>
</feature>
<dbReference type="InterPro" id="IPR050495">
    <property type="entry name" value="ATG22/LtaA_families"/>
</dbReference>
<proteinExistence type="predicted"/>
<dbReference type="RefSeq" id="WP_249300967.1">
    <property type="nucleotide sequence ID" value="NZ_JACRSP010000004.1"/>
</dbReference>
<organism evidence="8 9">
    <name type="scientific">Feifania hominis</name>
    <dbReference type="NCBI Taxonomy" id="2763660"/>
    <lineage>
        <taxon>Bacteria</taxon>
        <taxon>Bacillati</taxon>
        <taxon>Bacillota</taxon>
        <taxon>Clostridia</taxon>
        <taxon>Eubacteriales</taxon>
        <taxon>Feifaniaceae</taxon>
        <taxon>Feifania</taxon>
    </lineage>
</organism>
<dbReference type="InterPro" id="IPR024671">
    <property type="entry name" value="Atg22-like"/>
</dbReference>
<evidence type="ECO:0000256" key="1">
    <source>
        <dbReference type="ARBA" id="ARBA00004651"/>
    </source>
</evidence>
<evidence type="ECO:0000313" key="8">
    <source>
        <dbReference type="EMBL" id="MBC8536916.1"/>
    </source>
</evidence>
<feature type="transmembrane region" description="Helical" evidence="6">
    <location>
        <begin position="109"/>
        <end position="127"/>
    </location>
</feature>
<name>A0A926HVS0_9FIRM</name>
<evidence type="ECO:0000259" key="7">
    <source>
        <dbReference type="PROSITE" id="PS50850"/>
    </source>
</evidence>
<dbReference type="GO" id="GO:0022857">
    <property type="term" value="F:transmembrane transporter activity"/>
    <property type="evidence" value="ECO:0007669"/>
    <property type="project" value="InterPro"/>
</dbReference>
<dbReference type="EMBL" id="JACRSP010000004">
    <property type="protein sequence ID" value="MBC8536916.1"/>
    <property type="molecule type" value="Genomic_DNA"/>
</dbReference>
<feature type="transmembrane region" description="Helical" evidence="6">
    <location>
        <begin position="85"/>
        <end position="103"/>
    </location>
</feature>
<evidence type="ECO:0000256" key="5">
    <source>
        <dbReference type="ARBA" id="ARBA00023136"/>
    </source>
</evidence>
<evidence type="ECO:0000256" key="2">
    <source>
        <dbReference type="ARBA" id="ARBA00022448"/>
    </source>
</evidence>
<dbReference type="PANTHER" id="PTHR23519">
    <property type="entry name" value="AUTOPHAGY-RELATED PROTEIN 22"/>
    <property type="match status" value="1"/>
</dbReference>
<keyword evidence="3 6" id="KW-0812">Transmembrane</keyword>
<reference evidence="8" key="1">
    <citation type="submission" date="2020-08" db="EMBL/GenBank/DDBJ databases">
        <title>Genome public.</title>
        <authorList>
            <person name="Liu C."/>
            <person name="Sun Q."/>
        </authorList>
    </citation>
    <scope>NUCLEOTIDE SEQUENCE</scope>
    <source>
        <strain evidence="8">BX7</strain>
    </source>
</reference>
<feature type="domain" description="Major facilitator superfamily (MFS) profile" evidence="7">
    <location>
        <begin position="1"/>
        <end position="410"/>
    </location>
</feature>
<dbReference type="Pfam" id="PF11700">
    <property type="entry name" value="ATG22"/>
    <property type="match status" value="1"/>
</dbReference>
<evidence type="ECO:0000256" key="4">
    <source>
        <dbReference type="ARBA" id="ARBA00022989"/>
    </source>
</evidence>
<feature type="transmembrane region" description="Helical" evidence="6">
    <location>
        <begin position="357"/>
        <end position="382"/>
    </location>
</feature>
<dbReference type="AlphaFoldDB" id="A0A926HVS0"/>
<keyword evidence="2" id="KW-0813">Transport</keyword>
<dbReference type="GO" id="GO:0005886">
    <property type="term" value="C:plasma membrane"/>
    <property type="evidence" value="ECO:0007669"/>
    <property type="project" value="UniProtKB-SubCell"/>
</dbReference>
<dbReference type="Proteomes" id="UP000620366">
    <property type="component" value="Unassembled WGS sequence"/>
</dbReference>
<protein>
    <submittedName>
        <fullName evidence="8">MFS transporter</fullName>
    </submittedName>
</protein>
<dbReference type="PROSITE" id="PS50850">
    <property type="entry name" value="MFS"/>
    <property type="match status" value="1"/>
</dbReference>
<dbReference type="SUPFAM" id="SSF103473">
    <property type="entry name" value="MFS general substrate transporter"/>
    <property type="match status" value="1"/>
</dbReference>
<comment type="subcellular location">
    <subcellularLocation>
        <location evidence="1">Cell membrane</location>
        <topology evidence="1">Multi-pass membrane protein</topology>
    </subcellularLocation>
</comment>
<comment type="caution">
    <text evidence="8">The sequence shown here is derived from an EMBL/GenBank/DDBJ whole genome shotgun (WGS) entry which is preliminary data.</text>
</comment>
<evidence type="ECO:0000256" key="6">
    <source>
        <dbReference type="SAM" id="Phobius"/>
    </source>
</evidence>
<feature type="transmembrane region" description="Helical" evidence="6">
    <location>
        <begin position="269"/>
        <end position="287"/>
    </location>
</feature>
<feature type="transmembrane region" description="Helical" evidence="6">
    <location>
        <begin position="56"/>
        <end position="78"/>
    </location>
</feature>